<gene>
    <name evidence="1" type="ORF">WJT86_04905</name>
</gene>
<evidence type="ECO:0000313" key="1">
    <source>
        <dbReference type="EMBL" id="MEN3930402.1"/>
    </source>
</evidence>
<keyword evidence="2" id="KW-1185">Reference proteome</keyword>
<accession>A0ABV0BHG1</accession>
<dbReference type="EMBL" id="JBBYXI010000002">
    <property type="protein sequence ID" value="MEN3930402.1"/>
    <property type="molecule type" value="Genomic_DNA"/>
</dbReference>
<proteinExistence type="predicted"/>
<comment type="caution">
    <text evidence="1">The sequence shown here is derived from an EMBL/GenBank/DDBJ whole genome shotgun (WGS) entry which is preliminary data.</text>
</comment>
<organism evidence="1 2">
    <name type="scientific">Hohaiivirga grylli</name>
    <dbReference type="NCBI Taxonomy" id="3133970"/>
    <lineage>
        <taxon>Bacteria</taxon>
        <taxon>Pseudomonadati</taxon>
        <taxon>Pseudomonadota</taxon>
        <taxon>Alphaproteobacteria</taxon>
        <taxon>Hyphomicrobiales</taxon>
        <taxon>Methylobacteriaceae</taxon>
        <taxon>Hohaiivirga</taxon>
    </lineage>
</organism>
<name>A0ABV0BHG1_9HYPH</name>
<evidence type="ECO:0000313" key="2">
    <source>
        <dbReference type="Proteomes" id="UP001418637"/>
    </source>
</evidence>
<reference evidence="1 2" key="1">
    <citation type="submission" date="2024-04" db="EMBL/GenBank/DDBJ databases">
        <title>A novel species isolated from cricket.</title>
        <authorList>
            <person name="Wang H.-C."/>
        </authorList>
    </citation>
    <scope>NUCLEOTIDE SEQUENCE [LARGE SCALE GENOMIC DNA]</scope>
    <source>
        <strain evidence="1 2">WL0021</strain>
    </source>
</reference>
<dbReference type="Proteomes" id="UP001418637">
    <property type="component" value="Unassembled WGS sequence"/>
</dbReference>
<dbReference type="RefSeq" id="WP_346336413.1">
    <property type="nucleotide sequence ID" value="NZ_JBBYXI010000002.1"/>
</dbReference>
<sequence length="132" mass="13641">MEELVTRIAQAANISPETAQNALGLILSFIEKQAPEQAQALFSYIPGAEQLIANASQEASGGLSGMLGGLLNNIGGSTGNLMALGTQLLGEGLSMEQAKTVATEVIEFGKQQLGEERVAELTKAIPGLSSLL</sequence>
<evidence type="ECO:0008006" key="3">
    <source>
        <dbReference type="Google" id="ProtNLM"/>
    </source>
</evidence>
<protein>
    <recommendedName>
        <fullName evidence="3">DUF2267 domain-containing protein</fullName>
    </recommendedName>
</protein>